<dbReference type="GO" id="GO:0050660">
    <property type="term" value="F:flavin adenine dinucleotide binding"/>
    <property type="evidence" value="ECO:0007669"/>
    <property type="project" value="TreeGrafter"/>
</dbReference>
<dbReference type="GO" id="GO:0009099">
    <property type="term" value="P:L-valine biosynthetic process"/>
    <property type="evidence" value="ECO:0007669"/>
    <property type="project" value="UniProtKB-UniPathway"/>
</dbReference>
<dbReference type="GO" id="GO:0003984">
    <property type="term" value="F:acetolactate synthase activity"/>
    <property type="evidence" value="ECO:0007669"/>
    <property type="project" value="UniProtKB-EC"/>
</dbReference>
<evidence type="ECO:0000259" key="15">
    <source>
        <dbReference type="Pfam" id="PF02776"/>
    </source>
</evidence>
<keyword evidence="7" id="KW-0274">FAD</keyword>
<feature type="compositionally biased region" description="Low complexity" evidence="12">
    <location>
        <begin position="200"/>
        <end position="212"/>
    </location>
</feature>
<evidence type="ECO:0000256" key="3">
    <source>
        <dbReference type="ARBA" id="ARBA00007812"/>
    </source>
</evidence>
<dbReference type="SUPFAM" id="SSF52518">
    <property type="entry name" value="Thiamin diphosphate-binding fold (THDP-binding)"/>
    <property type="match status" value="2"/>
</dbReference>
<dbReference type="EC" id="2.2.1.6" evidence="4"/>
<evidence type="ECO:0000256" key="12">
    <source>
        <dbReference type="SAM" id="MobiDB-lite"/>
    </source>
</evidence>
<organism evidence="16 17">
    <name type="scientific">Mycobacterium simulans</name>
    <dbReference type="NCBI Taxonomy" id="627089"/>
    <lineage>
        <taxon>Bacteria</taxon>
        <taxon>Bacillati</taxon>
        <taxon>Actinomycetota</taxon>
        <taxon>Actinomycetes</taxon>
        <taxon>Mycobacteriales</taxon>
        <taxon>Mycobacteriaceae</taxon>
        <taxon>Mycobacterium</taxon>
    </lineage>
</organism>
<feature type="region of interest" description="Disordered" evidence="12">
    <location>
        <begin position="192"/>
        <end position="212"/>
    </location>
</feature>
<dbReference type="PANTHER" id="PTHR18968">
    <property type="entry name" value="THIAMINE PYROPHOSPHATE ENZYMES"/>
    <property type="match status" value="1"/>
</dbReference>
<evidence type="ECO:0000313" key="17">
    <source>
        <dbReference type="Proteomes" id="UP000554965"/>
    </source>
</evidence>
<protein>
    <recommendedName>
        <fullName evidence="4">acetolactate synthase</fullName>
        <ecNumber evidence="4">2.2.1.6</ecNumber>
    </recommendedName>
</protein>
<dbReference type="InterPro" id="IPR012000">
    <property type="entry name" value="Thiamin_PyroP_enz_cen_dom"/>
</dbReference>
<evidence type="ECO:0000256" key="8">
    <source>
        <dbReference type="ARBA" id="ARBA00023052"/>
    </source>
</evidence>
<evidence type="ECO:0000256" key="4">
    <source>
        <dbReference type="ARBA" id="ARBA00013145"/>
    </source>
</evidence>
<evidence type="ECO:0000259" key="14">
    <source>
        <dbReference type="Pfam" id="PF02775"/>
    </source>
</evidence>
<evidence type="ECO:0000256" key="5">
    <source>
        <dbReference type="ARBA" id="ARBA00022605"/>
    </source>
</evidence>
<evidence type="ECO:0000256" key="7">
    <source>
        <dbReference type="ARBA" id="ARBA00022827"/>
    </source>
</evidence>
<sequence length="608" mass="64257">MRGDEAGFNAHEGPVMSVMTVADLLIARIAHDGVDTVFSVTGGGIMFLVDAIARSPDVRLISTHHEEFAGVAADGYARSGKPYGVAIGTTGPGAAHLFTAVAAAWQDSSPVLFIAGQVKSADASTIQGLPLRQNGTFEFDTTRAFAPICKHVVVLRSAETAAKEIETALRIAQEGRPGPVLIEIPLDVQGAAAPAHRRSPPSASATRSTEADAAPARAALDAALGDAKRPLVLMGIGVVRAGIRGELLKALEAAGLPYICTQFGREAGRRDDPLYLGSPGIKSNRSANLALMNCDLLIAIGTSLHQQVIGWDAAQFADSPSRKIWFECDPDTLAARRALVDDAFGLSAQTAADALIAALSGAESARWNEWRTICAEWREKYLLHYPAHAEVPGRMCLYRAISTLDARADRFSAAVTDAGIVWYALAQHYFPADGAHYISSGSFGAMGMALPLAIGAAAATHRPVLAVTGDGSAMMCVSELATLKAQSLPVLYVINNNDGYVSIRSTHDRYFEGRKLGTDGSNGVFIPDYASLAATFELPYRSARSPAELDRVLDELLLPGLSGPIVLEVFTYVDQAVEPLVASRRNAAGQFVSASLADMDPPIEAAHV</sequence>
<dbReference type="Pfam" id="PF00205">
    <property type="entry name" value="TPP_enzyme_M"/>
    <property type="match status" value="1"/>
</dbReference>
<dbReference type="EMBL" id="OCTY01000002">
    <property type="protein sequence ID" value="SOJ54921.1"/>
    <property type="molecule type" value="Genomic_DNA"/>
</dbReference>
<dbReference type="GO" id="GO:0030976">
    <property type="term" value="F:thiamine pyrophosphate binding"/>
    <property type="evidence" value="ECO:0007669"/>
    <property type="project" value="InterPro"/>
</dbReference>
<gene>
    <name evidence="16" type="primary">ilvG_2</name>
    <name evidence="16" type="ORF">MSIMFB_02412</name>
</gene>
<reference evidence="16 17" key="1">
    <citation type="submission" date="2017-10" db="EMBL/GenBank/DDBJ databases">
        <authorList>
            <consortium name="Urmite Genomes"/>
        </authorList>
    </citation>
    <scope>NUCLEOTIDE SEQUENCE [LARGE SCALE GENOMIC DNA]</scope>
    <source>
        <strain evidence="16 17">FB-527</strain>
    </source>
</reference>
<dbReference type="InterPro" id="IPR011766">
    <property type="entry name" value="TPP_enzyme_TPP-bd"/>
</dbReference>
<dbReference type="InterPro" id="IPR029035">
    <property type="entry name" value="DHS-like_NAD/FAD-binding_dom"/>
</dbReference>
<evidence type="ECO:0000256" key="6">
    <source>
        <dbReference type="ARBA" id="ARBA00022630"/>
    </source>
</evidence>
<dbReference type="CDD" id="cd07035">
    <property type="entry name" value="TPP_PYR_POX_like"/>
    <property type="match status" value="1"/>
</dbReference>
<dbReference type="UniPathway" id="UPA00049">
    <property type="reaction ID" value="UER00059"/>
</dbReference>
<evidence type="ECO:0000256" key="11">
    <source>
        <dbReference type="RuleBase" id="RU362132"/>
    </source>
</evidence>
<evidence type="ECO:0000259" key="13">
    <source>
        <dbReference type="Pfam" id="PF00205"/>
    </source>
</evidence>
<feature type="domain" description="Thiamine pyrophosphate enzyme N-terminal TPP-binding" evidence="15">
    <location>
        <begin position="19"/>
        <end position="127"/>
    </location>
</feature>
<evidence type="ECO:0000256" key="2">
    <source>
        <dbReference type="ARBA" id="ARBA00005025"/>
    </source>
</evidence>
<dbReference type="Gene3D" id="3.40.50.970">
    <property type="match status" value="2"/>
</dbReference>
<comment type="catalytic activity">
    <reaction evidence="10">
        <text>2 pyruvate + H(+) = (2S)-2-acetolactate + CO2</text>
        <dbReference type="Rhea" id="RHEA:25249"/>
        <dbReference type="ChEBI" id="CHEBI:15361"/>
        <dbReference type="ChEBI" id="CHEBI:15378"/>
        <dbReference type="ChEBI" id="CHEBI:16526"/>
        <dbReference type="ChEBI" id="CHEBI:58476"/>
        <dbReference type="EC" id="2.2.1.6"/>
    </reaction>
</comment>
<evidence type="ECO:0000256" key="1">
    <source>
        <dbReference type="ARBA" id="ARBA00004974"/>
    </source>
</evidence>
<dbReference type="GO" id="GO:0000287">
    <property type="term" value="F:magnesium ion binding"/>
    <property type="evidence" value="ECO:0007669"/>
    <property type="project" value="InterPro"/>
</dbReference>
<proteinExistence type="inferred from homology"/>
<dbReference type="InterPro" id="IPR029061">
    <property type="entry name" value="THDP-binding"/>
</dbReference>
<comment type="pathway">
    <text evidence="2">Amino-acid biosynthesis; L-valine biosynthesis; L-valine from pyruvate: step 1/4.</text>
</comment>
<dbReference type="FunFam" id="3.40.50.970:FF:000007">
    <property type="entry name" value="Acetolactate synthase"/>
    <property type="match status" value="1"/>
</dbReference>
<accession>A0A7Z7IJY1</accession>
<dbReference type="InterPro" id="IPR045229">
    <property type="entry name" value="TPP_enz"/>
</dbReference>
<keyword evidence="16" id="KW-0808">Transferase</keyword>
<dbReference type="Pfam" id="PF02775">
    <property type="entry name" value="TPP_enzyme_C"/>
    <property type="match status" value="1"/>
</dbReference>
<dbReference type="InterPro" id="IPR012001">
    <property type="entry name" value="Thiamin_PyroP_enz_TPP-bd_dom"/>
</dbReference>
<dbReference type="GO" id="GO:0009097">
    <property type="term" value="P:isoleucine biosynthetic process"/>
    <property type="evidence" value="ECO:0007669"/>
    <property type="project" value="UniProtKB-UniPathway"/>
</dbReference>
<keyword evidence="8 11" id="KW-0786">Thiamine pyrophosphate</keyword>
<dbReference type="Gene3D" id="3.40.50.1220">
    <property type="entry name" value="TPP-binding domain"/>
    <property type="match status" value="1"/>
</dbReference>
<keyword evidence="6" id="KW-0285">Flavoprotein</keyword>
<keyword evidence="5" id="KW-0028">Amino-acid biosynthesis</keyword>
<evidence type="ECO:0000256" key="10">
    <source>
        <dbReference type="ARBA" id="ARBA00048670"/>
    </source>
</evidence>
<evidence type="ECO:0000256" key="9">
    <source>
        <dbReference type="ARBA" id="ARBA00023304"/>
    </source>
</evidence>
<dbReference type="UniPathway" id="UPA00047">
    <property type="reaction ID" value="UER00055"/>
</dbReference>
<dbReference type="AlphaFoldDB" id="A0A7Z7IJY1"/>
<feature type="domain" description="Thiamine pyrophosphate enzyme central" evidence="13">
    <location>
        <begin position="222"/>
        <end position="337"/>
    </location>
</feature>
<name>A0A7Z7IJY1_9MYCO</name>
<evidence type="ECO:0000313" key="16">
    <source>
        <dbReference type="EMBL" id="SOJ54921.1"/>
    </source>
</evidence>
<dbReference type="Proteomes" id="UP000554965">
    <property type="component" value="Unassembled WGS sequence"/>
</dbReference>
<comment type="pathway">
    <text evidence="1">Amino-acid biosynthesis; L-isoleucine biosynthesis; L-isoleucine from 2-oxobutanoate: step 1/4.</text>
</comment>
<keyword evidence="9" id="KW-0100">Branched-chain amino acid biosynthesis</keyword>
<dbReference type="PANTHER" id="PTHR18968:SF142">
    <property type="entry name" value="ACETOLACTATE SYNTHASE"/>
    <property type="match status" value="1"/>
</dbReference>
<dbReference type="SUPFAM" id="SSF52467">
    <property type="entry name" value="DHS-like NAD/FAD-binding domain"/>
    <property type="match status" value="1"/>
</dbReference>
<dbReference type="CDD" id="cd00568">
    <property type="entry name" value="TPP_enzymes"/>
    <property type="match status" value="1"/>
</dbReference>
<comment type="caution">
    <text evidence="16">The sequence shown here is derived from an EMBL/GenBank/DDBJ whole genome shotgun (WGS) entry which is preliminary data.</text>
</comment>
<dbReference type="GO" id="GO:0005948">
    <property type="term" value="C:acetolactate synthase complex"/>
    <property type="evidence" value="ECO:0007669"/>
    <property type="project" value="TreeGrafter"/>
</dbReference>
<dbReference type="Pfam" id="PF02776">
    <property type="entry name" value="TPP_enzyme_N"/>
    <property type="match status" value="1"/>
</dbReference>
<feature type="domain" description="Thiamine pyrophosphate enzyme TPP-binding" evidence="14">
    <location>
        <begin position="423"/>
        <end position="569"/>
    </location>
</feature>
<keyword evidence="17" id="KW-1185">Reference proteome</keyword>
<comment type="similarity">
    <text evidence="3 11">Belongs to the TPP enzyme family.</text>
</comment>